<evidence type="ECO:0000256" key="1">
    <source>
        <dbReference type="SAM" id="MobiDB-lite"/>
    </source>
</evidence>
<protein>
    <submittedName>
        <fullName evidence="3">Uncharacterized protein</fullName>
    </submittedName>
</protein>
<proteinExistence type="predicted"/>
<gene>
    <name evidence="3" type="ORF">NESM_000625000</name>
</gene>
<feature type="compositionally biased region" description="Low complexity" evidence="1">
    <location>
        <begin position="45"/>
        <end position="55"/>
    </location>
</feature>
<organism evidence="3 4">
    <name type="scientific">Novymonas esmeraldas</name>
    <dbReference type="NCBI Taxonomy" id="1808958"/>
    <lineage>
        <taxon>Eukaryota</taxon>
        <taxon>Discoba</taxon>
        <taxon>Euglenozoa</taxon>
        <taxon>Kinetoplastea</taxon>
        <taxon>Metakinetoplastina</taxon>
        <taxon>Trypanosomatida</taxon>
        <taxon>Trypanosomatidae</taxon>
        <taxon>Novymonas</taxon>
    </lineage>
</organism>
<dbReference type="Proteomes" id="UP001430356">
    <property type="component" value="Unassembled WGS sequence"/>
</dbReference>
<name>A0AAW0ESV7_9TRYP</name>
<accession>A0AAW0ESV7</accession>
<feature type="region of interest" description="Disordered" evidence="1">
    <location>
        <begin position="30"/>
        <end position="67"/>
    </location>
</feature>
<feature type="chain" id="PRO_5043844296" evidence="2">
    <location>
        <begin position="19"/>
        <end position="286"/>
    </location>
</feature>
<feature type="signal peptide" evidence="2">
    <location>
        <begin position="1"/>
        <end position="18"/>
    </location>
</feature>
<evidence type="ECO:0000313" key="3">
    <source>
        <dbReference type="EMBL" id="KAK7196839.1"/>
    </source>
</evidence>
<sequence length="286" mass="29896">MRHFALRAASPSLAAVAAMTVSLRSCYTTRERRHDGGGGGGAGSAGSAAAPARGRGPVKDRLPPVSTDLADPRRRLAVLIDGTNPHLVPGDCTTAEQAFRTAALFTTVLPAVLQVGVPVLLRVFAHQLPPTWAPLMAGSAADGAARSSTDQPLTLLPLQTPSSSSSSSPQVQLEFFRVERFIPVAMQIEADARHLYEFRATNKVEGVCYVCNEVDRATFTSLMQEQRSGSAALAGLLREINPAAAAASASAAAAPSVSAAFFNQYVVDELGIVAEQLADGRSRDGS</sequence>
<dbReference type="EMBL" id="JAECZO010000087">
    <property type="protein sequence ID" value="KAK7196839.1"/>
    <property type="molecule type" value="Genomic_DNA"/>
</dbReference>
<reference evidence="3 4" key="1">
    <citation type="journal article" date="2021" name="MBio">
        <title>A New Model Trypanosomatid, Novymonas esmeraldas: Genomic Perception of Its 'Candidatus Pandoraea novymonadis' Endosymbiont.</title>
        <authorList>
            <person name="Zakharova A."/>
            <person name="Saura A."/>
            <person name="Butenko A."/>
            <person name="Podesvova L."/>
            <person name="Warmusova S."/>
            <person name="Kostygov A.Y."/>
            <person name="Nenarokova A."/>
            <person name="Lukes J."/>
            <person name="Opperdoes F.R."/>
            <person name="Yurchenko V."/>
        </authorList>
    </citation>
    <scope>NUCLEOTIDE SEQUENCE [LARGE SCALE GENOMIC DNA]</scope>
    <source>
        <strain evidence="3 4">E262AT.01</strain>
    </source>
</reference>
<evidence type="ECO:0000313" key="4">
    <source>
        <dbReference type="Proteomes" id="UP001430356"/>
    </source>
</evidence>
<dbReference type="AlphaFoldDB" id="A0AAW0ESV7"/>
<keyword evidence="2" id="KW-0732">Signal</keyword>
<keyword evidence="4" id="KW-1185">Reference proteome</keyword>
<comment type="caution">
    <text evidence="3">The sequence shown here is derived from an EMBL/GenBank/DDBJ whole genome shotgun (WGS) entry which is preliminary data.</text>
</comment>
<evidence type="ECO:0000256" key="2">
    <source>
        <dbReference type="SAM" id="SignalP"/>
    </source>
</evidence>